<gene>
    <name evidence="4" type="ORF">BCR44DRAFT_27214</name>
</gene>
<feature type="transmembrane region" description="Helical" evidence="2">
    <location>
        <begin position="403"/>
        <end position="426"/>
    </location>
</feature>
<reference evidence="4 5" key="1">
    <citation type="submission" date="2016-07" db="EMBL/GenBank/DDBJ databases">
        <title>Pervasive Adenine N6-methylation of Active Genes in Fungi.</title>
        <authorList>
            <consortium name="DOE Joint Genome Institute"/>
            <person name="Mondo S.J."/>
            <person name="Dannebaum R.O."/>
            <person name="Kuo R.C."/>
            <person name="Labutti K."/>
            <person name="Haridas S."/>
            <person name="Kuo A."/>
            <person name="Salamov A."/>
            <person name="Ahrendt S.R."/>
            <person name="Lipzen A."/>
            <person name="Sullivan W."/>
            <person name="Andreopoulos W.B."/>
            <person name="Clum A."/>
            <person name="Lindquist E."/>
            <person name="Daum C."/>
            <person name="Ramamoorthy G.K."/>
            <person name="Gryganskyi A."/>
            <person name="Culley D."/>
            <person name="Magnuson J.K."/>
            <person name="James T.Y."/>
            <person name="O'Malley M.A."/>
            <person name="Stajich J.E."/>
            <person name="Spatafora J.W."/>
            <person name="Visel A."/>
            <person name="Grigoriev I.V."/>
        </authorList>
    </citation>
    <scope>NUCLEOTIDE SEQUENCE [LARGE SCALE GENOMIC DNA]</scope>
    <source>
        <strain evidence="4 5">PL171</strain>
    </source>
</reference>
<keyword evidence="2" id="KW-0812">Transmembrane</keyword>
<dbReference type="Gene3D" id="2.120.10.80">
    <property type="entry name" value="Kelch-type beta propeller"/>
    <property type="match status" value="1"/>
</dbReference>
<feature type="region of interest" description="Disordered" evidence="1">
    <location>
        <begin position="434"/>
        <end position="453"/>
    </location>
</feature>
<evidence type="ECO:0000313" key="4">
    <source>
        <dbReference type="EMBL" id="ORZ36644.1"/>
    </source>
</evidence>
<evidence type="ECO:0000256" key="2">
    <source>
        <dbReference type="SAM" id="Phobius"/>
    </source>
</evidence>
<feature type="signal peptide" evidence="3">
    <location>
        <begin position="1"/>
        <end position="28"/>
    </location>
</feature>
<evidence type="ECO:0000256" key="3">
    <source>
        <dbReference type="SAM" id="SignalP"/>
    </source>
</evidence>
<feature type="region of interest" description="Disordered" evidence="1">
    <location>
        <begin position="376"/>
        <end position="397"/>
    </location>
</feature>
<keyword evidence="3" id="KW-0732">Signal</keyword>
<feature type="region of interest" description="Disordered" evidence="1">
    <location>
        <begin position="596"/>
        <end position="624"/>
    </location>
</feature>
<dbReference type="EMBL" id="MCFL01000016">
    <property type="protein sequence ID" value="ORZ36644.1"/>
    <property type="molecule type" value="Genomic_DNA"/>
</dbReference>
<feature type="compositionally biased region" description="Low complexity" evidence="1">
    <location>
        <begin position="377"/>
        <end position="390"/>
    </location>
</feature>
<keyword evidence="5" id="KW-1185">Reference proteome</keyword>
<organism evidence="4 5">
    <name type="scientific">Catenaria anguillulae PL171</name>
    <dbReference type="NCBI Taxonomy" id="765915"/>
    <lineage>
        <taxon>Eukaryota</taxon>
        <taxon>Fungi</taxon>
        <taxon>Fungi incertae sedis</taxon>
        <taxon>Blastocladiomycota</taxon>
        <taxon>Blastocladiomycetes</taxon>
        <taxon>Blastocladiales</taxon>
        <taxon>Catenariaceae</taxon>
        <taxon>Catenaria</taxon>
    </lineage>
</organism>
<dbReference type="InterPro" id="IPR015915">
    <property type="entry name" value="Kelch-typ_b-propeller"/>
</dbReference>
<keyword evidence="2" id="KW-0472">Membrane</keyword>
<evidence type="ECO:0000256" key="1">
    <source>
        <dbReference type="SAM" id="MobiDB-lite"/>
    </source>
</evidence>
<evidence type="ECO:0000313" key="5">
    <source>
        <dbReference type="Proteomes" id="UP000193411"/>
    </source>
</evidence>
<protein>
    <submittedName>
        <fullName evidence="4">Uncharacterized protein</fullName>
    </submittedName>
</protein>
<keyword evidence="2" id="KW-1133">Transmembrane helix</keyword>
<feature type="chain" id="PRO_5012372771" evidence="3">
    <location>
        <begin position="29"/>
        <end position="634"/>
    </location>
</feature>
<feature type="compositionally biased region" description="Polar residues" evidence="1">
    <location>
        <begin position="596"/>
        <end position="614"/>
    </location>
</feature>
<name>A0A1Y2HRS2_9FUNG</name>
<accession>A0A1Y2HRS2</accession>
<dbReference type="Proteomes" id="UP000193411">
    <property type="component" value="Unassembled WGS sequence"/>
</dbReference>
<dbReference type="SUPFAM" id="SSF117281">
    <property type="entry name" value="Kelch motif"/>
    <property type="match status" value="1"/>
</dbReference>
<proteinExistence type="predicted"/>
<dbReference type="AlphaFoldDB" id="A0A1Y2HRS2"/>
<sequence length="634" mass="67152">MYSNTLTVLRLGACVLLLLLHSASPAQASSVKDVATAYIAELNALFFFGGWDERTPIITTAGYINLTAPFSVDSPPITTIPSVPIPTSRLVPLVVKNAIGDSFDIIVAGGITPSVPFQVGSFLNGVTAWTYSITNTNGGAQQPSIRVSVNGGRNTDGLPYGPASQYATTTAEGLFGNAHAFGGRQFPTPFFNQLKVLDRSGAFSTVLFNNNSAPAPRADSQLARVNSTHLIVAGGDMNATKYTDIWLFNIQQPSWTRYPHALLQFRAFGAIVSYAAPSGNRYIILIGRELPLIEYFNLSANGLPQAIDPTGQGPATMEQPSAVMVGDQMVIIGGFSKTGDANQRSDQRFFRVLKVKESDGSKLSFEWQNSFTPIAKANSAADSPSSPSGPTVAGDEERKPAGWTLALIISGSLLGIFVIAASLFLIRRRRRDRKSSATRAHHQNPDRAASQQPIVMPVAPTATAGEASRLIPMQPADVMYPLAPSCRPPSSVHDQALFSKSGAPGATLGPPAHLPANRALVIGPADGDEVMYLPQPRNVQQQSPNGHDADNPFETLILPPLRPAQPVDSSGTPLLPAGPAQASVAGVSAASFQMNQPAAGQVDESSQPPRSSVGTFYLPNDTGNRVVERGHLNA</sequence>
<comment type="caution">
    <text evidence="4">The sequence shown here is derived from an EMBL/GenBank/DDBJ whole genome shotgun (WGS) entry which is preliminary data.</text>
</comment>